<organism evidence="1 2">
    <name type="scientific">Caballeronia sordidicola</name>
    <name type="common">Burkholderia sordidicola</name>
    <dbReference type="NCBI Taxonomy" id="196367"/>
    <lineage>
        <taxon>Bacteria</taxon>
        <taxon>Pseudomonadati</taxon>
        <taxon>Pseudomonadota</taxon>
        <taxon>Betaproteobacteria</taxon>
        <taxon>Burkholderiales</taxon>
        <taxon>Burkholderiaceae</taxon>
        <taxon>Caballeronia</taxon>
    </lineage>
</organism>
<sequence>MVKVRLPATCGTRSSPVRRATKAASRFVVSRSMGNFSKNLSP</sequence>
<evidence type="ECO:0000313" key="2">
    <source>
        <dbReference type="Proteomes" id="UP000214720"/>
    </source>
</evidence>
<dbReference type="AlphaFoldDB" id="A0A226XC40"/>
<dbReference type="Proteomes" id="UP000214720">
    <property type="component" value="Unassembled WGS sequence"/>
</dbReference>
<protein>
    <submittedName>
        <fullName evidence="1">Flavoprotein WrbA</fullName>
    </submittedName>
</protein>
<gene>
    <name evidence="1" type="ORF">BSU04_00455</name>
</gene>
<evidence type="ECO:0000313" key="1">
    <source>
        <dbReference type="EMBL" id="OXC80709.1"/>
    </source>
</evidence>
<accession>A0A226XC40</accession>
<comment type="caution">
    <text evidence="1">The sequence shown here is derived from an EMBL/GenBank/DDBJ whole genome shotgun (WGS) entry which is preliminary data.</text>
</comment>
<proteinExistence type="predicted"/>
<dbReference type="EMBL" id="MTHB01000010">
    <property type="protein sequence ID" value="OXC80709.1"/>
    <property type="molecule type" value="Genomic_DNA"/>
</dbReference>
<reference evidence="2" key="1">
    <citation type="submission" date="2017-01" db="EMBL/GenBank/DDBJ databases">
        <title>Genome Analysis of Deinococcus marmoris KOPRI26562.</title>
        <authorList>
            <person name="Kim J.H."/>
            <person name="Oh H.-M."/>
        </authorList>
    </citation>
    <scope>NUCLEOTIDE SEQUENCE [LARGE SCALE GENOMIC DNA]</scope>
    <source>
        <strain evidence="2">PAMC 26633</strain>
    </source>
</reference>
<name>A0A226XC40_CABSO</name>